<proteinExistence type="predicted"/>
<gene>
    <name evidence="1" type="ORF">PSET11_02461</name>
</gene>
<evidence type="ECO:0000313" key="2">
    <source>
        <dbReference type="Proteomes" id="UP000280861"/>
    </source>
</evidence>
<dbReference type="EMBL" id="UXAU01000036">
    <property type="protein sequence ID" value="VDC30301.1"/>
    <property type="molecule type" value="Genomic_DNA"/>
</dbReference>
<evidence type="ECO:0000313" key="1">
    <source>
        <dbReference type="EMBL" id="VDC30301.1"/>
    </source>
</evidence>
<sequence length="127" mass="14113">MGAKRVLEATAVKEGKWWTITIPEIDQVTATKKIAEVEEYANSLAAAVLDVPNDEVEVTVTFAVPEAVSTEWEKARTETRRAKELTIDAAAHTRTVIQRLHGDGYTTRDIEKVLGMSFQRVSQILNS</sequence>
<name>A0A3P5X6V5_9MICC</name>
<dbReference type="Proteomes" id="UP000280861">
    <property type="component" value="Unassembled WGS sequence"/>
</dbReference>
<evidence type="ECO:0008006" key="3">
    <source>
        <dbReference type="Google" id="ProtNLM"/>
    </source>
</evidence>
<dbReference type="OrthoDB" id="5772641at2"/>
<organism evidence="1 2">
    <name type="scientific">Arthrobacter ulcerisalmonis</name>
    <dbReference type="NCBI Taxonomy" id="2483813"/>
    <lineage>
        <taxon>Bacteria</taxon>
        <taxon>Bacillati</taxon>
        <taxon>Actinomycetota</taxon>
        <taxon>Actinomycetes</taxon>
        <taxon>Micrococcales</taxon>
        <taxon>Micrococcaceae</taxon>
        <taxon>Arthrobacter</taxon>
    </lineage>
</organism>
<protein>
    <recommendedName>
        <fullName evidence="3">Antitoxin HicB</fullName>
    </recommendedName>
</protein>
<accession>A0A3P5X6V5</accession>
<reference evidence="1 2" key="1">
    <citation type="submission" date="2018-11" db="EMBL/GenBank/DDBJ databases">
        <authorList>
            <person name="Criscuolo A."/>
        </authorList>
    </citation>
    <scope>NUCLEOTIDE SEQUENCE [LARGE SCALE GENOMIC DNA]</scope>
    <source>
        <strain evidence="1">AT11b</strain>
    </source>
</reference>
<keyword evidence="2" id="KW-1185">Reference proteome</keyword>
<dbReference type="AlphaFoldDB" id="A0A3P5X6V5"/>
<dbReference type="RefSeq" id="WP_124092582.1">
    <property type="nucleotide sequence ID" value="NZ_CBCRYA010000027.1"/>
</dbReference>